<feature type="compositionally biased region" description="Gly residues" evidence="1">
    <location>
        <begin position="33"/>
        <end position="46"/>
    </location>
</feature>
<evidence type="ECO:0000256" key="1">
    <source>
        <dbReference type="SAM" id="MobiDB-lite"/>
    </source>
</evidence>
<feature type="region of interest" description="Disordered" evidence="1">
    <location>
        <begin position="30"/>
        <end position="79"/>
    </location>
</feature>
<dbReference type="Proteomes" id="UP001225605">
    <property type="component" value="Unassembled WGS sequence"/>
</dbReference>
<accession>A0ABU0X2B0</accession>
<dbReference type="EMBL" id="NSDM01000008">
    <property type="protein sequence ID" value="MDQ2586176.1"/>
    <property type="molecule type" value="Genomic_DNA"/>
</dbReference>
<dbReference type="RefSeq" id="WP_306747406.1">
    <property type="nucleotide sequence ID" value="NZ_NSDM01000008.1"/>
</dbReference>
<evidence type="ECO:0000313" key="2">
    <source>
        <dbReference type="EMBL" id="MDQ2586176.1"/>
    </source>
</evidence>
<feature type="compositionally biased region" description="Low complexity" evidence="1">
    <location>
        <begin position="47"/>
        <end position="57"/>
    </location>
</feature>
<evidence type="ECO:0000313" key="3">
    <source>
        <dbReference type="Proteomes" id="UP001225605"/>
    </source>
</evidence>
<protein>
    <submittedName>
        <fullName evidence="2">Uncharacterized protein</fullName>
    </submittedName>
</protein>
<sequence length="79" mass="7526">MAGTDPKLVAEIDAIEDDMVDATTDVVAPEVGLGAGGGLGTGGGGLPKPTGGPYKPGSEPLPTPQGGPYKPGSEPAAAV</sequence>
<comment type="caution">
    <text evidence="2">The sequence shown here is derived from an EMBL/GenBank/DDBJ whole genome shotgun (WGS) entry which is preliminary data.</text>
</comment>
<gene>
    <name evidence="2" type="ORF">CKY47_19710</name>
</gene>
<name>A0ABU0X2B0_9PSEU</name>
<reference evidence="2 3" key="1">
    <citation type="submission" date="2017-06" db="EMBL/GenBank/DDBJ databases">
        <title>Cultured bacterium strain Saccharothrix yanglingensis Hhs.015.</title>
        <authorList>
            <person name="Xia Y."/>
        </authorList>
    </citation>
    <scope>NUCLEOTIDE SEQUENCE [LARGE SCALE GENOMIC DNA]</scope>
    <source>
        <strain evidence="2 3">Hhs.015</strain>
    </source>
</reference>
<organism evidence="2 3">
    <name type="scientific">Saccharothrix yanglingensis</name>
    <dbReference type="NCBI Taxonomy" id="659496"/>
    <lineage>
        <taxon>Bacteria</taxon>
        <taxon>Bacillati</taxon>
        <taxon>Actinomycetota</taxon>
        <taxon>Actinomycetes</taxon>
        <taxon>Pseudonocardiales</taxon>
        <taxon>Pseudonocardiaceae</taxon>
        <taxon>Saccharothrix</taxon>
    </lineage>
</organism>
<proteinExistence type="predicted"/>
<keyword evidence="3" id="KW-1185">Reference proteome</keyword>